<evidence type="ECO:0000256" key="1">
    <source>
        <dbReference type="SAM" id="MobiDB-lite"/>
    </source>
</evidence>
<reference evidence="2 3" key="1">
    <citation type="submission" date="2019-05" db="EMBL/GenBank/DDBJ databases">
        <title>Emergence of the Ug99 lineage of the wheat stem rust pathogen through somatic hybridization.</title>
        <authorList>
            <person name="Li F."/>
            <person name="Upadhyaya N.M."/>
            <person name="Sperschneider J."/>
            <person name="Matny O."/>
            <person name="Nguyen-Phuc H."/>
            <person name="Mago R."/>
            <person name="Raley C."/>
            <person name="Miller M.E."/>
            <person name="Silverstein K.A.T."/>
            <person name="Henningsen E."/>
            <person name="Hirsch C.D."/>
            <person name="Visser B."/>
            <person name="Pretorius Z.A."/>
            <person name="Steffenson B.J."/>
            <person name="Schwessinger B."/>
            <person name="Dodds P.N."/>
            <person name="Figueroa M."/>
        </authorList>
    </citation>
    <scope>NUCLEOTIDE SEQUENCE [LARGE SCALE GENOMIC DNA]</scope>
    <source>
        <strain evidence="2">21-0</strain>
    </source>
</reference>
<accession>A0A5B0M017</accession>
<feature type="region of interest" description="Disordered" evidence="1">
    <location>
        <begin position="54"/>
        <end position="158"/>
    </location>
</feature>
<feature type="compositionally biased region" description="Polar residues" evidence="1">
    <location>
        <begin position="131"/>
        <end position="144"/>
    </location>
</feature>
<feature type="compositionally biased region" description="Basic residues" evidence="1">
    <location>
        <begin position="66"/>
        <end position="81"/>
    </location>
</feature>
<feature type="compositionally biased region" description="Polar residues" evidence="1">
    <location>
        <begin position="85"/>
        <end position="96"/>
    </location>
</feature>
<comment type="caution">
    <text evidence="2">The sequence shown here is derived from an EMBL/GenBank/DDBJ whole genome shotgun (WGS) entry which is preliminary data.</text>
</comment>
<keyword evidence="3" id="KW-1185">Reference proteome</keyword>
<protein>
    <submittedName>
        <fullName evidence="2">Uncharacterized protein</fullName>
    </submittedName>
</protein>
<dbReference type="EMBL" id="VSWC01000183">
    <property type="protein sequence ID" value="KAA1069114.1"/>
    <property type="molecule type" value="Genomic_DNA"/>
</dbReference>
<organism evidence="2 3">
    <name type="scientific">Puccinia graminis f. sp. tritici</name>
    <dbReference type="NCBI Taxonomy" id="56615"/>
    <lineage>
        <taxon>Eukaryota</taxon>
        <taxon>Fungi</taxon>
        <taxon>Dikarya</taxon>
        <taxon>Basidiomycota</taxon>
        <taxon>Pucciniomycotina</taxon>
        <taxon>Pucciniomycetes</taxon>
        <taxon>Pucciniales</taxon>
        <taxon>Pucciniaceae</taxon>
        <taxon>Puccinia</taxon>
    </lineage>
</organism>
<dbReference type="OrthoDB" id="10509146at2759"/>
<gene>
    <name evidence="2" type="ORF">PGT21_011771</name>
</gene>
<evidence type="ECO:0000313" key="2">
    <source>
        <dbReference type="EMBL" id="KAA1069114.1"/>
    </source>
</evidence>
<dbReference type="AlphaFoldDB" id="A0A5B0M017"/>
<feature type="compositionally biased region" description="Polar residues" evidence="1">
    <location>
        <begin position="112"/>
        <end position="124"/>
    </location>
</feature>
<evidence type="ECO:0000313" key="3">
    <source>
        <dbReference type="Proteomes" id="UP000324748"/>
    </source>
</evidence>
<dbReference type="Proteomes" id="UP000324748">
    <property type="component" value="Unassembled WGS sequence"/>
</dbReference>
<name>A0A5B0M017_PUCGR</name>
<sequence>MGVFPHLRWPDDAPRLLPGSTADTCYQPALQPLRVPGLFFKPPPLHTSLHVSLLDEPASSTSPPPHPRRPRAQTSHYRCRRSFGAATSRQIAQTGQGFRPTEGCRTKEPQPSGISSHTAATPNNIDGGGSTSDRQTVSSPSTAMPYNHHHPRTSLNLPPLPVMVSLISSHRTGIVAAIRTAPVHHRLTSLGLTHKLGPPM</sequence>
<proteinExistence type="predicted"/>